<organism evidence="1">
    <name type="scientific">Candidatus Nitricoxidivorans perseverans</name>
    <dbReference type="NCBI Taxonomy" id="2975601"/>
    <lineage>
        <taxon>Bacteria</taxon>
        <taxon>Pseudomonadati</taxon>
        <taxon>Pseudomonadota</taxon>
        <taxon>Betaproteobacteria</taxon>
        <taxon>Nitrosomonadales</taxon>
        <taxon>Sterolibacteriaceae</taxon>
        <taxon>Candidatus Nitricoxidivorans</taxon>
    </lineage>
</organism>
<dbReference type="Proteomes" id="UP001234916">
    <property type="component" value="Chromosome"/>
</dbReference>
<dbReference type="SUPFAM" id="SSF48371">
    <property type="entry name" value="ARM repeat"/>
    <property type="match status" value="1"/>
</dbReference>
<name>A0AA49J1S9_9PROT</name>
<gene>
    <name evidence="1" type="ORF">OHM77_05340</name>
</gene>
<dbReference type="Gene3D" id="1.25.10.10">
    <property type="entry name" value="Leucine-rich Repeat Variant"/>
    <property type="match status" value="1"/>
</dbReference>
<reference evidence="1" key="1">
    <citation type="journal article" date="2023" name="Nat. Microbiol.">
        <title>Enrichment and characterization of a nitric oxide-reducing microbial community in a continuous bioreactor.</title>
        <authorList>
            <person name="Garrido-Amador P."/>
            <person name="Stortenbeker N."/>
            <person name="Wessels H.J.C.T."/>
            <person name="Speth D.R."/>
            <person name="Garcia-Heredia I."/>
            <person name="Kartal B."/>
        </authorList>
    </citation>
    <scope>NUCLEOTIDE SEQUENCE</scope>
    <source>
        <strain evidence="1">MAG1</strain>
    </source>
</reference>
<sequence length="216" mass="24241">MFIGAAALADAPTPGTVIYVSAITCDDDGDCDTGWVLLAFASLEQTGAIHAIEALEAIDLTFTGNFINEATRWLTCRVVEVRTEKNSLVIEANIESATWNKEIGNDELERKLTDPDWEIRWSTVRNPNNPLTPRQIDRAQQDRKRMVRCALAMRFDLTLDAMQIEVGLTDADADVRRIYAYRKGYVLTPVQIERGLNDPCETIRLDVANRPEAQID</sequence>
<proteinExistence type="predicted"/>
<dbReference type="EMBL" id="CP107246">
    <property type="protein sequence ID" value="WIM06691.1"/>
    <property type="molecule type" value="Genomic_DNA"/>
</dbReference>
<dbReference type="InterPro" id="IPR016024">
    <property type="entry name" value="ARM-type_fold"/>
</dbReference>
<accession>A0AA49J1S9</accession>
<protein>
    <submittedName>
        <fullName evidence="1">Uncharacterized protein</fullName>
    </submittedName>
</protein>
<evidence type="ECO:0000313" key="1">
    <source>
        <dbReference type="EMBL" id="WIM06691.1"/>
    </source>
</evidence>
<dbReference type="InterPro" id="IPR011989">
    <property type="entry name" value="ARM-like"/>
</dbReference>
<dbReference type="KEGG" id="npv:OHM77_05340"/>
<dbReference type="AlphaFoldDB" id="A0AA49J1S9"/>